<dbReference type="Proteomes" id="UP000289738">
    <property type="component" value="Chromosome B05"/>
</dbReference>
<protein>
    <submittedName>
        <fullName evidence="1">Uncharacterized protein</fullName>
    </submittedName>
</protein>
<organism evidence="1 2">
    <name type="scientific">Arachis hypogaea</name>
    <name type="common">Peanut</name>
    <dbReference type="NCBI Taxonomy" id="3818"/>
    <lineage>
        <taxon>Eukaryota</taxon>
        <taxon>Viridiplantae</taxon>
        <taxon>Streptophyta</taxon>
        <taxon>Embryophyta</taxon>
        <taxon>Tracheophyta</taxon>
        <taxon>Spermatophyta</taxon>
        <taxon>Magnoliopsida</taxon>
        <taxon>eudicotyledons</taxon>
        <taxon>Gunneridae</taxon>
        <taxon>Pentapetalae</taxon>
        <taxon>rosids</taxon>
        <taxon>fabids</taxon>
        <taxon>Fabales</taxon>
        <taxon>Fabaceae</taxon>
        <taxon>Papilionoideae</taxon>
        <taxon>50 kb inversion clade</taxon>
        <taxon>dalbergioids sensu lato</taxon>
        <taxon>Dalbergieae</taxon>
        <taxon>Pterocarpus clade</taxon>
        <taxon>Arachis</taxon>
    </lineage>
</organism>
<evidence type="ECO:0000313" key="2">
    <source>
        <dbReference type="Proteomes" id="UP000289738"/>
    </source>
</evidence>
<comment type="caution">
    <text evidence="1">The sequence shown here is derived from an EMBL/GenBank/DDBJ whole genome shotgun (WGS) entry which is preliminary data.</text>
</comment>
<proteinExistence type="predicted"/>
<keyword evidence="2" id="KW-1185">Reference proteome</keyword>
<dbReference type="AlphaFoldDB" id="A0A444Z6R1"/>
<sequence length="120" mass="13664">MEAGTKSSFSHKSKLDNICNNVCEIFNAKIKNARAKPIISLLEKVRIFVMRIIAKNKVKLNNHIGVLIPSEKSLRIIIKPIWIGDNGYKNFEVHRHPTNHVVELEKRYSLCACMCCTLSS</sequence>
<reference evidence="1 2" key="1">
    <citation type="submission" date="2019-01" db="EMBL/GenBank/DDBJ databases">
        <title>Sequencing of cultivated peanut Arachis hypogaea provides insights into genome evolution and oil improvement.</title>
        <authorList>
            <person name="Chen X."/>
        </authorList>
    </citation>
    <scope>NUCLEOTIDE SEQUENCE [LARGE SCALE GENOMIC DNA]</scope>
    <source>
        <strain evidence="2">cv. Fuhuasheng</strain>
        <tissue evidence="1">Leaves</tissue>
    </source>
</reference>
<evidence type="ECO:0000313" key="1">
    <source>
        <dbReference type="EMBL" id="RYR09855.1"/>
    </source>
</evidence>
<name>A0A444Z6R1_ARAHY</name>
<gene>
    <name evidence="1" type="ORF">Ahy_B05g078282</name>
</gene>
<dbReference type="EMBL" id="SDMP01000015">
    <property type="protein sequence ID" value="RYR09855.1"/>
    <property type="molecule type" value="Genomic_DNA"/>
</dbReference>
<accession>A0A444Z6R1</accession>